<gene>
    <name evidence="2" type="ORF">ABS361_02050</name>
</gene>
<dbReference type="PANTHER" id="PTHR43664:SF1">
    <property type="entry name" value="BETA-METHYLMALYL-COA DEHYDRATASE"/>
    <property type="match status" value="1"/>
</dbReference>
<name>A0AAU7XDF1_9HYPH</name>
<dbReference type="AlphaFoldDB" id="A0AAU7XDF1"/>
<evidence type="ECO:0000259" key="1">
    <source>
        <dbReference type="Pfam" id="PF01575"/>
    </source>
</evidence>
<organism evidence="2">
    <name type="scientific">Methyloraptor flagellatus</name>
    <dbReference type="NCBI Taxonomy" id="3162530"/>
    <lineage>
        <taxon>Bacteria</taxon>
        <taxon>Pseudomonadati</taxon>
        <taxon>Pseudomonadota</taxon>
        <taxon>Alphaproteobacteria</taxon>
        <taxon>Hyphomicrobiales</taxon>
        <taxon>Ancalomicrobiaceae</taxon>
        <taxon>Methyloraptor</taxon>
    </lineage>
</organism>
<evidence type="ECO:0000313" key="2">
    <source>
        <dbReference type="EMBL" id="XBY45101.1"/>
    </source>
</evidence>
<dbReference type="Pfam" id="PF01575">
    <property type="entry name" value="MaoC_dehydratas"/>
    <property type="match status" value="1"/>
</dbReference>
<dbReference type="KEGG" id="mflg:ABS361_02050"/>
<dbReference type="InterPro" id="IPR029069">
    <property type="entry name" value="HotDog_dom_sf"/>
</dbReference>
<protein>
    <submittedName>
        <fullName evidence="2">MaoC family dehydratase</fullName>
    </submittedName>
</protein>
<dbReference type="InterPro" id="IPR002539">
    <property type="entry name" value="MaoC-like_dom"/>
</dbReference>
<reference evidence="2" key="1">
    <citation type="submission" date="2024-06" db="EMBL/GenBank/DDBJ databases">
        <title>Methylostella associata gen. nov., sp. nov., a novel Ancalomicrobiaceae-affiliated facultatively methylotrophic bacteria that feed on methanotrophs of the genus Methylococcus.</title>
        <authorList>
            <person name="Saltykova V."/>
            <person name="Danilova O.V."/>
            <person name="Oshkin I.Y."/>
            <person name="Belova S.E."/>
            <person name="Pimenov N.V."/>
            <person name="Dedysh S.N."/>
        </authorList>
    </citation>
    <scope>NUCLEOTIDE SEQUENCE</scope>
    <source>
        <strain evidence="2">S20</strain>
    </source>
</reference>
<dbReference type="EMBL" id="CP158568">
    <property type="protein sequence ID" value="XBY45101.1"/>
    <property type="molecule type" value="Genomic_DNA"/>
</dbReference>
<dbReference type="SUPFAM" id="SSF54637">
    <property type="entry name" value="Thioesterase/thiol ester dehydrase-isomerase"/>
    <property type="match status" value="1"/>
</dbReference>
<feature type="domain" description="MaoC-like" evidence="1">
    <location>
        <begin position="19"/>
        <end position="117"/>
    </location>
</feature>
<dbReference type="InterPro" id="IPR052342">
    <property type="entry name" value="MCH/BMMD"/>
</dbReference>
<dbReference type="CDD" id="cd03454">
    <property type="entry name" value="YdeM"/>
    <property type="match status" value="1"/>
</dbReference>
<dbReference type="PANTHER" id="PTHR43664">
    <property type="entry name" value="MONOAMINE OXIDASE-RELATED"/>
    <property type="match status" value="1"/>
</dbReference>
<dbReference type="Gene3D" id="3.10.129.10">
    <property type="entry name" value="Hotdog Thioesterase"/>
    <property type="match status" value="1"/>
</dbReference>
<dbReference type="RefSeq" id="WP_407050191.1">
    <property type="nucleotide sequence ID" value="NZ_CP158568.1"/>
</dbReference>
<proteinExistence type="predicted"/>
<sequence>MKYLDDIAIGDTETIGSYRFSAEEIVDFARRFDPQPFHLSEEGARNSLFGRLCASGWHTAAVWMKLMVAHFERETRAALARGDDLVTVGPSPGFDDMRWLKPVYVDDTITYKNEVIEARPSASRPGWGVLRSRNQGFNQHGELVFEFIGTVMWPTRPKA</sequence>
<accession>A0AAU7XDF1</accession>